<protein>
    <submittedName>
        <fullName evidence="2">Glycosyltransferase</fullName>
    </submittedName>
</protein>
<organism evidence="2 3">
    <name type="scientific">Paramagnetospirillum magnetotacticum MS-1</name>
    <dbReference type="NCBI Taxonomy" id="272627"/>
    <lineage>
        <taxon>Bacteria</taxon>
        <taxon>Pseudomonadati</taxon>
        <taxon>Pseudomonadota</taxon>
        <taxon>Alphaproteobacteria</taxon>
        <taxon>Rhodospirillales</taxon>
        <taxon>Magnetospirillaceae</taxon>
        <taxon>Paramagnetospirillum</taxon>
    </lineage>
</organism>
<evidence type="ECO:0000313" key="2">
    <source>
        <dbReference type="EMBL" id="KIL97703.1"/>
    </source>
</evidence>
<evidence type="ECO:0000313" key="3">
    <source>
        <dbReference type="Proteomes" id="UP000031971"/>
    </source>
</evidence>
<dbReference type="Proteomes" id="UP000031971">
    <property type="component" value="Unassembled WGS sequence"/>
</dbReference>
<dbReference type="PANTHER" id="PTHR48090">
    <property type="entry name" value="UNDECAPRENYL-PHOSPHATE 4-DEOXY-4-FORMAMIDO-L-ARABINOSE TRANSFERASE-RELATED"/>
    <property type="match status" value="1"/>
</dbReference>
<dbReference type="STRING" id="272627.CCC_00764"/>
<keyword evidence="2" id="KW-0808">Transferase</keyword>
<reference evidence="2 3" key="1">
    <citation type="submission" date="2015-01" db="EMBL/GenBank/DDBJ databases">
        <title>Genome Sequence of Magnetospirillum magnetotacticum Strain MS-1.</title>
        <authorList>
            <person name="Marinov G.K."/>
            <person name="Smalley M.D."/>
            <person name="DeSalvo G."/>
        </authorList>
    </citation>
    <scope>NUCLEOTIDE SEQUENCE [LARGE SCALE GENOMIC DNA]</scope>
    <source>
        <strain evidence="2 3">MS-1</strain>
    </source>
</reference>
<dbReference type="PANTHER" id="PTHR48090:SF7">
    <property type="entry name" value="RFBJ PROTEIN"/>
    <property type="match status" value="1"/>
</dbReference>
<gene>
    <name evidence="2" type="ORF">CCC_00764</name>
</gene>
<dbReference type="AlphaFoldDB" id="A0A0C2YRE9"/>
<dbReference type="GO" id="GO:0016740">
    <property type="term" value="F:transferase activity"/>
    <property type="evidence" value="ECO:0007669"/>
    <property type="project" value="UniProtKB-KW"/>
</dbReference>
<dbReference type="InterPro" id="IPR029044">
    <property type="entry name" value="Nucleotide-diphossugar_trans"/>
</dbReference>
<accession>A0A0C2YRE9</accession>
<name>A0A0C2YRE9_PARME</name>
<evidence type="ECO:0000259" key="1">
    <source>
        <dbReference type="Pfam" id="PF00535"/>
    </source>
</evidence>
<proteinExistence type="predicted"/>
<dbReference type="CDD" id="cd04179">
    <property type="entry name" value="DPM_DPG-synthase_like"/>
    <property type="match status" value="1"/>
</dbReference>
<dbReference type="RefSeq" id="WP_009871216.1">
    <property type="nucleotide sequence ID" value="NZ_JXSL01000030.1"/>
</dbReference>
<dbReference type="InterPro" id="IPR001173">
    <property type="entry name" value="Glyco_trans_2-like"/>
</dbReference>
<dbReference type="InterPro" id="IPR050256">
    <property type="entry name" value="Glycosyltransferase_2"/>
</dbReference>
<feature type="domain" description="Glycosyltransferase 2-like" evidence="1">
    <location>
        <begin position="11"/>
        <end position="172"/>
    </location>
</feature>
<comment type="caution">
    <text evidence="2">The sequence shown here is derived from an EMBL/GenBank/DDBJ whole genome shotgun (WGS) entry which is preliminary data.</text>
</comment>
<dbReference type="Gene3D" id="3.90.550.10">
    <property type="entry name" value="Spore Coat Polysaccharide Biosynthesis Protein SpsA, Chain A"/>
    <property type="match status" value="1"/>
</dbReference>
<sequence>MSEPSAPIRVSVVVPAYNEEKTIAQVLERVRAQAIPGIELEIVVVNDGSRDRTREILDARPELYDRVVHQENGGKGAAVKTALGAATGDFVLFQDADLEYDPDDYARLLKPIRDFGADVVMGSRFAAPEYTRVFYFWHKIGNWAITFLFNVLNNTTFSDIYSCYLCYRRSLVDGSGLRTQGWEQHAEILSKAVAAGTVFYETPISYHGRTYAEGKKIKAHHIIAVFATIIRERFVR</sequence>
<dbReference type="EMBL" id="JXSL01000030">
    <property type="protein sequence ID" value="KIL97703.1"/>
    <property type="molecule type" value="Genomic_DNA"/>
</dbReference>
<keyword evidence="3" id="KW-1185">Reference proteome</keyword>
<dbReference type="SUPFAM" id="SSF53448">
    <property type="entry name" value="Nucleotide-diphospho-sugar transferases"/>
    <property type="match status" value="1"/>
</dbReference>
<dbReference type="Pfam" id="PF00535">
    <property type="entry name" value="Glycos_transf_2"/>
    <property type="match status" value="1"/>
</dbReference>